<feature type="transmembrane region" description="Helical" evidence="5">
    <location>
        <begin position="614"/>
        <end position="634"/>
    </location>
</feature>
<evidence type="ECO:0000256" key="5">
    <source>
        <dbReference type="SAM" id="Phobius"/>
    </source>
</evidence>
<feature type="transmembrane region" description="Helical" evidence="5">
    <location>
        <begin position="388"/>
        <end position="407"/>
    </location>
</feature>
<dbReference type="Proteomes" id="UP001185873">
    <property type="component" value="Unassembled WGS sequence"/>
</dbReference>
<evidence type="ECO:0000313" key="7">
    <source>
        <dbReference type="EMBL" id="MDV6298582.1"/>
    </source>
</evidence>
<dbReference type="EMBL" id="JAWLKJ010000001">
    <property type="protein sequence ID" value="MDV6298582.1"/>
    <property type="molecule type" value="Genomic_DNA"/>
</dbReference>
<feature type="transmembrane region" description="Helical" evidence="5">
    <location>
        <begin position="241"/>
        <end position="259"/>
    </location>
</feature>
<name>A0AAE4QZ05_9ACTN</name>
<evidence type="ECO:0000259" key="6">
    <source>
        <dbReference type="Pfam" id="PF04932"/>
    </source>
</evidence>
<dbReference type="PANTHER" id="PTHR37422:SF23">
    <property type="entry name" value="TEICHURONIC ACID BIOSYNTHESIS PROTEIN TUAE"/>
    <property type="match status" value="1"/>
</dbReference>
<feature type="transmembrane region" description="Helical" evidence="5">
    <location>
        <begin position="480"/>
        <end position="499"/>
    </location>
</feature>
<proteinExistence type="predicted"/>
<keyword evidence="7" id="KW-0436">Ligase</keyword>
<keyword evidence="2 5" id="KW-0812">Transmembrane</keyword>
<gene>
    <name evidence="7" type="ORF">R3P82_05605</name>
</gene>
<keyword evidence="3 5" id="KW-1133">Transmembrane helix</keyword>
<evidence type="ECO:0000256" key="3">
    <source>
        <dbReference type="ARBA" id="ARBA00022989"/>
    </source>
</evidence>
<feature type="transmembrane region" description="Helical" evidence="5">
    <location>
        <begin position="101"/>
        <end position="123"/>
    </location>
</feature>
<sequence length="648" mass="66571">MATGAALVGGGAAGFAALAVLGLSPTLAGAVGAFAAVAVWCAVARPVAMLVLAVVAEVINLPGVAAGLGVPGVFQALLLLVTVALVSGLRSEEARARISRPAWWFAALLLVYLASQALSFLITTDLAATVTTVDRRAVDALVVVVVLLLTVATDSVWRVAAAVAAPLAVLAALTVVNLALTGGTWDMLGFSVVTQASGELTTTVRFGGPLPDSNFWGRHLVIGLPLAVALALRAHPHRHRAATAGWVAAVIALLAGMYLTQSRGTYLAAAVGIAVFLVLADRAVRLRGLWLVPVGIGLALLPGIGERFLSLVEDLGSDATTGVDPSVLGRSAALEIAWQMFTERPLTGYGAGSYAGLVTEYADRVPTSVADPTDATHNLYAELAAETGVLGVLGWAVLVTGIGGLVLHRLLTTRDLDQRRLAAAVLAGLVAWSIASVFLHLAYFRTFGLLAVLAAALCCRPEPHPKRIDGPRTLRRLAGAGAVVALAVLAAAGTASALATDRARATAQLVVMPRTTPGTLSAWPMDVRSREIVMPTLAALVDPGTPDTRYRGDPVRGLVTVDATAADPDAARALLVAAEGSARARLEEFGLTSTFRVVALGDPAVTPERHLTPAALAACAAVGAGVAALGWIVVRRRTPIPPLPRSST</sequence>
<evidence type="ECO:0000256" key="4">
    <source>
        <dbReference type="ARBA" id="ARBA00023136"/>
    </source>
</evidence>
<feature type="transmembrane region" description="Helical" evidence="5">
    <location>
        <begin position="65"/>
        <end position="89"/>
    </location>
</feature>
<feature type="transmembrane region" description="Helical" evidence="5">
    <location>
        <begin position="135"/>
        <end position="152"/>
    </location>
</feature>
<accession>A0AAE4QZ05</accession>
<evidence type="ECO:0000313" key="8">
    <source>
        <dbReference type="Proteomes" id="UP001185873"/>
    </source>
</evidence>
<dbReference type="GO" id="GO:0016874">
    <property type="term" value="F:ligase activity"/>
    <property type="evidence" value="ECO:0007669"/>
    <property type="project" value="UniProtKB-KW"/>
</dbReference>
<keyword evidence="4 5" id="KW-0472">Membrane</keyword>
<dbReference type="AlphaFoldDB" id="A0AAE4QZ05"/>
<protein>
    <submittedName>
        <fullName evidence="7">O-antigen ligase family protein</fullName>
    </submittedName>
</protein>
<feature type="transmembrane region" description="Helical" evidence="5">
    <location>
        <begin position="419"/>
        <end position="435"/>
    </location>
</feature>
<evidence type="ECO:0000256" key="1">
    <source>
        <dbReference type="ARBA" id="ARBA00004141"/>
    </source>
</evidence>
<evidence type="ECO:0000256" key="2">
    <source>
        <dbReference type="ARBA" id="ARBA00022692"/>
    </source>
</evidence>
<feature type="transmembrane region" description="Helical" evidence="5">
    <location>
        <begin position="265"/>
        <end position="281"/>
    </location>
</feature>
<dbReference type="PANTHER" id="PTHR37422">
    <property type="entry name" value="TEICHURONIC ACID BIOSYNTHESIS PROTEIN TUAE"/>
    <property type="match status" value="1"/>
</dbReference>
<feature type="transmembrane region" description="Helical" evidence="5">
    <location>
        <begin position="288"/>
        <end position="305"/>
    </location>
</feature>
<feature type="transmembrane region" description="Helical" evidence="5">
    <location>
        <begin position="159"/>
        <end position="180"/>
    </location>
</feature>
<feature type="domain" description="O-antigen ligase-related" evidence="6">
    <location>
        <begin position="248"/>
        <end position="395"/>
    </location>
</feature>
<comment type="caution">
    <text evidence="7">The sequence shown here is derived from an EMBL/GenBank/DDBJ whole genome shotgun (WGS) entry which is preliminary data.</text>
</comment>
<reference evidence="7" key="1">
    <citation type="submission" date="2023-10" db="EMBL/GenBank/DDBJ databases">
        <title>Development of a sustainable strategy for remediation of hydrocarbon-contaminated territories based on the waste exchange concept.</title>
        <authorList>
            <person name="Krivoruchko A."/>
        </authorList>
    </citation>
    <scope>NUCLEOTIDE SEQUENCE</scope>
    <source>
        <strain evidence="7">IEGM 1175</strain>
    </source>
</reference>
<dbReference type="InterPro" id="IPR007016">
    <property type="entry name" value="O-antigen_ligase-rel_domated"/>
</dbReference>
<organism evidence="7 8">
    <name type="scientific">Dietzia maris</name>
    <dbReference type="NCBI Taxonomy" id="37915"/>
    <lineage>
        <taxon>Bacteria</taxon>
        <taxon>Bacillati</taxon>
        <taxon>Actinomycetota</taxon>
        <taxon>Actinomycetes</taxon>
        <taxon>Mycobacteriales</taxon>
        <taxon>Dietziaceae</taxon>
        <taxon>Dietzia</taxon>
    </lineage>
</organism>
<dbReference type="InterPro" id="IPR051533">
    <property type="entry name" value="WaaL-like"/>
</dbReference>
<comment type="subcellular location">
    <subcellularLocation>
        <location evidence="1">Membrane</location>
        <topology evidence="1">Multi-pass membrane protein</topology>
    </subcellularLocation>
</comment>
<dbReference type="RefSeq" id="WP_317468926.1">
    <property type="nucleotide sequence ID" value="NZ_JAWLKJ010000001.1"/>
</dbReference>
<feature type="transmembrane region" description="Helical" evidence="5">
    <location>
        <begin position="215"/>
        <end position="234"/>
    </location>
</feature>
<dbReference type="Pfam" id="PF04932">
    <property type="entry name" value="Wzy_C"/>
    <property type="match status" value="1"/>
</dbReference>
<dbReference type="GO" id="GO:0016020">
    <property type="term" value="C:membrane"/>
    <property type="evidence" value="ECO:0007669"/>
    <property type="project" value="UniProtKB-SubCell"/>
</dbReference>